<keyword evidence="2" id="KW-0964">Secreted</keyword>
<dbReference type="GO" id="GO:0045493">
    <property type="term" value="P:xylan catabolic process"/>
    <property type="evidence" value="ECO:0007669"/>
    <property type="project" value="UniProtKB-KW"/>
</dbReference>
<organism evidence="9 10">
    <name type="scientific">Candidatus Kutchimonas denitrificans</name>
    <dbReference type="NCBI Taxonomy" id="3056748"/>
    <lineage>
        <taxon>Bacteria</taxon>
        <taxon>Pseudomonadati</taxon>
        <taxon>Gemmatimonadota</taxon>
        <taxon>Gemmatimonadia</taxon>
        <taxon>Candidatus Palauibacterales</taxon>
        <taxon>Candidatus Palauibacteraceae</taxon>
        <taxon>Candidatus Kutchimonas</taxon>
    </lineage>
</organism>
<evidence type="ECO:0000256" key="4">
    <source>
        <dbReference type="ARBA" id="ARBA00022729"/>
    </source>
</evidence>
<evidence type="ECO:0000256" key="5">
    <source>
        <dbReference type="ARBA" id="ARBA00022801"/>
    </source>
</evidence>
<reference evidence="9 10" key="1">
    <citation type="submission" date="2020-01" db="EMBL/GenBank/DDBJ databases">
        <title>Genomes assembled from Gulf of Kutch pelagic sediment metagenomes.</title>
        <authorList>
            <person name="Chandrashekar M."/>
            <person name="Mahajan M.S."/>
            <person name="Dave K.J."/>
            <person name="Vatsa P."/>
            <person name="Nathani N.M."/>
        </authorList>
    </citation>
    <scope>NUCLEOTIDE SEQUENCE [LARGE SCALE GENOMIC DNA]</scope>
    <source>
        <strain evidence="9">KS3-K002</strain>
    </source>
</reference>
<evidence type="ECO:0008006" key="11">
    <source>
        <dbReference type="Google" id="ProtNLM"/>
    </source>
</evidence>
<dbReference type="PROSITE" id="PS51257">
    <property type="entry name" value="PROKAR_LIPOPROTEIN"/>
    <property type="match status" value="1"/>
</dbReference>
<dbReference type="InterPro" id="IPR029058">
    <property type="entry name" value="AB_hydrolase_fold"/>
</dbReference>
<protein>
    <recommendedName>
        <fullName evidence="11">Polyhydroxybutyrate depolymerase</fullName>
    </recommendedName>
</protein>
<feature type="signal peptide" evidence="8">
    <location>
        <begin position="1"/>
        <end position="18"/>
    </location>
</feature>
<dbReference type="Proteomes" id="UP000702544">
    <property type="component" value="Unassembled WGS sequence"/>
</dbReference>
<evidence type="ECO:0000256" key="3">
    <source>
        <dbReference type="ARBA" id="ARBA00022651"/>
    </source>
</evidence>
<comment type="caution">
    <text evidence="9">The sequence shown here is derived from an EMBL/GenBank/DDBJ whole genome shotgun (WGS) entry which is preliminary data.</text>
</comment>
<evidence type="ECO:0000256" key="8">
    <source>
        <dbReference type="SAM" id="SignalP"/>
    </source>
</evidence>
<evidence type="ECO:0000256" key="2">
    <source>
        <dbReference type="ARBA" id="ARBA00022525"/>
    </source>
</evidence>
<comment type="subcellular location">
    <subcellularLocation>
        <location evidence="1">Secreted</location>
    </subcellularLocation>
</comment>
<evidence type="ECO:0000256" key="1">
    <source>
        <dbReference type="ARBA" id="ARBA00004613"/>
    </source>
</evidence>
<evidence type="ECO:0000313" key="10">
    <source>
        <dbReference type="Proteomes" id="UP000702544"/>
    </source>
</evidence>
<dbReference type="Gene3D" id="3.40.50.1820">
    <property type="entry name" value="alpha/beta hydrolase"/>
    <property type="match status" value="1"/>
</dbReference>
<dbReference type="PANTHER" id="PTHR38050">
    <property type="match status" value="1"/>
</dbReference>
<sequence length="299" mass="31710">MTSFIRLALLVLAGVTLAACDDDTPVDGGQPGQTLDLSLEVDGTTRSYRLFVPGPADTVSTPSPLVIAFHDAQGSGIGLQAQTAFDEFADRLVFFVAYPNSLEEDWAEGCDCSAADQAGVNDTGFVRALIQDISADFDIDTNRVYAVGVSQGGLFTWRLACELTEEFAAITSVIAPMSVPLSASCAPSVPIAVLGIQGTEDNVYPYEGGGEAPFDVLGAEATIEFWATANNCPDTAVVRRPPDLHDDGTFVTVNRYTPCDAGTESILLSVLGGVHEYGISAEFSTTLTIIGFLLEHRRR</sequence>
<dbReference type="SUPFAM" id="SSF53474">
    <property type="entry name" value="alpha/beta-Hydrolases"/>
    <property type="match status" value="1"/>
</dbReference>
<keyword evidence="7" id="KW-0624">Polysaccharide degradation</keyword>
<keyword evidence="4 8" id="KW-0732">Signal</keyword>
<dbReference type="InterPro" id="IPR010126">
    <property type="entry name" value="Esterase_phb"/>
</dbReference>
<gene>
    <name evidence="9" type="ORF">GWO12_15180</name>
</gene>
<dbReference type="Pfam" id="PF10503">
    <property type="entry name" value="Esterase_PHB"/>
    <property type="match status" value="1"/>
</dbReference>
<keyword evidence="5" id="KW-0378">Hydrolase</keyword>
<keyword evidence="3" id="KW-0858">Xylan degradation</keyword>
<evidence type="ECO:0000313" key="9">
    <source>
        <dbReference type="EMBL" id="NIR76424.1"/>
    </source>
</evidence>
<dbReference type="GO" id="GO:0030600">
    <property type="term" value="F:feruloyl esterase activity"/>
    <property type="evidence" value="ECO:0007669"/>
    <property type="project" value="InterPro"/>
</dbReference>
<name>A0AAE5CDR6_9BACT</name>
<proteinExistence type="predicted"/>
<dbReference type="GO" id="GO:0005576">
    <property type="term" value="C:extracellular region"/>
    <property type="evidence" value="ECO:0007669"/>
    <property type="project" value="UniProtKB-SubCell"/>
</dbReference>
<evidence type="ECO:0000256" key="7">
    <source>
        <dbReference type="ARBA" id="ARBA00023326"/>
    </source>
</evidence>
<feature type="chain" id="PRO_5042157429" description="Polyhydroxybutyrate depolymerase" evidence="8">
    <location>
        <begin position="19"/>
        <end position="299"/>
    </location>
</feature>
<evidence type="ECO:0000256" key="6">
    <source>
        <dbReference type="ARBA" id="ARBA00023277"/>
    </source>
</evidence>
<keyword evidence="6" id="KW-0119">Carbohydrate metabolism</keyword>
<dbReference type="AlphaFoldDB" id="A0AAE5CDR6"/>
<dbReference type="InterPro" id="IPR043595">
    <property type="entry name" value="FaeB/C/D"/>
</dbReference>
<dbReference type="PANTHER" id="PTHR38050:SF2">
    <property type="entry name" value="FERULOYL ESTERASE C-RELATED"/>
    <property type="match status" value="1"/>
</dbReference>
<dbReference type="EMBL" id="JAACAK010000130">
    <property type="protein sequence ID" value="NIR76424.1"/>
    <property type="molecule type" value="Genomic_DNA"/>
</dbReference>
<accession>A0AAE5CDR6</accession>